<keyword evidence="4 5" id="KW-0472">Membrane</keyword>
<dbReference type="AlphaFoldDB" id="A0A6A4H0I0"/>
<evidence type="ECO:0000256" key="3">
    <source>
        <dbReference type="ARBA" id="ARBA00022989"/>
    </source>
</evidence>
<dbReference type="GO" id="GO:0022857">
    <property type="term" value="F:transmembrane transporter activity"/>
    <property type="evidence" value="ECO:0007669"/>
    <property type="project" value="InterPro"/>
</dbReference>
<feature type="transmembrane region" description="Helical" evidence="5">
    <location>
        <begin position="58"/>
        <end position="78"/>
    </location>
</feature>
<evidence type="ECO:0000259" key="6">
    <source>
        <dbReference type="PROSITE" id="PS50850"/>
    </source>
</evidence>
<dbReference type="Gene3D" id="1.20.1250.20">
    <property type="entry name" value="MFS general substrate transporter like domains"/>
    <property type="match status" value="1"/>
</dbReference>
<name>A0A6A4H0I0_9AGAR</name>
<feature type="transmembrane region" description="Helical" evidence="5">
    <location>
        <begin position="474"/>
        <end position="495"/>
    </location>
</feature>
<comment type="subcellular location">
    <subcellularLocation>
        <location evidence="1">Membrane</location>
        <topology evidence="1">Multi-pass membrane protein</topology>
    </subcellularLocation>
</comment>
<proteinExistence type="predicted"/>
<dbReference type="InterPro" id="IPR036259">
    <property type="entry name" value="MFS_trans_sf"/>
</dbReference>
<feature type="transmembrane region" description="Helical" evidence="5">
    <location>
        <begin position="406"/>
        <end position="428"/>
    </location>
</feature>
<dbReference type="Gene3D" id="1.20.1720.10">
    <property type="entry name" value="Multidrug resistance protein D"/>
    <property type="match status" value="1"/>
</dbReference>
<dbReference type="EMBL" id="ML769614">
    <property type="protein sequence ID" value="KAE9391739.1"/>
    <property type="molecule type" value="Genomic_DNA"/>
</dbReference>
<feature type="transmembrane region" description="Helical" evidence="5">
    <location>
        <begin position="211"/>
        <end position="233"/>
    </location>
</feature>
<dbReference type="PANTHER" id="PTHR23502">
    <property type="entry name" value="MAJOR FACILITATOR SUPERFAMILY"/>
    <property type="match status" value="1"/>
</dbReference>
<feature type="domain" description="Major facilitator superfamily (MFS) profile" evidence="6">
    <location>
        <begin position="60"/>
        <end position="497"/>
    </location>
</feature>
<sequence length="511" mass="55979">MSTSPESELKLGDDKEIDYIENASEKAPLKLDKYGVPLTPQPSDDPEDPLNWSGIYRVFVLFQVSILSALGTYNTAIINPAYNELAAEFGISTITASYQTTVVIALNGICPFLFIPFANAYGRRPIYLASTLLGTVSALGCAYVHSFGQLVGVRVLNGLFPVGIALGVATANDLFCVHERGRAIGIYTVLSTTGAHFAPIPGGLIGQFLGWQWIFKFAAITNGFCLLFTLFFLPETLYIRDPTVLATQSSKESIPPSKRSPFQRYLWRMRFGGRYPGRKLRLGDFFLPYIKMIRYPAVVFPAIYYGTQYGLGSTLPAVTVSHIFAQEFGWDTLQIGLAYGTSLLIGAFLGETAGGWVVDSMMNRARRRAGPSAPAEVRLKAVWTGEIVVPAGLLMYGFSIQFGGPWIVSIIGMGMACFGVQCITTVMYTYSTDCYPNKAAEVAQVFNLIRQEIGMTFAFYAIVLGQAIGGYHLLFVFFACVGSILAFIPILFLMWKGEAIRAAERAAERPV</sequence>
<evidence type="ECO:0000256" key="1">
    <source>
        <dbReference type="ARBA" id="ARBA00004141"/>
    </source>
</evidence>
<reference evidence="7" key="1">
    <citation type="journal article" date="2019" name="Environ. Microbiol.">
        <title>Fungal ecological strategies reflected in gene transcription - a case study of two litter decomposers.</title>
        <authorList>
            <person name="Barbi F."/>
            <person name="Kohler A."/>
            <person name="Barry K."/>
            <person name="Baskaran P."/>
            <person name="Daum C."/>
            <person name="Fauchery L."/>
            <person name="Ihrmark K."/>
            <person name="Kuo A."/>
            <person name="LaButti K."/>
            <person name="Lipzen A."/>
            <person name="Morin E."/>
            <person name="Grigoriev I.V."/>
            <person name="Henrissat B."/>
            <person name="Lindahl B."/>
            <person name="Martin F."/>
        </authorList>
    </citation>
    <scope>NUCLEOTIDE SEQUENCE</scope>
    <source>
        <strain evidence="7">JB14</strain>
    </source>
</reference>
<feature type="transmembrane region" description="Helical" evidence="5">
    <location>
        <begin position="158"/>
        <end position="177"/>
    </location>
</feature>
<dbReference type="Pfam" id="PF07690">
    <property type="entry name" value="MFS_1"/>
    <property type="match status" value="1"/>
</dbReference>
<organism evidence="7 8">
    <name type="scientific">Gymnopus androsaceus JB14</name>
    <dbReference type="NCBI Taxonomy" id="1447944"/>
    <lineage>
        <taxon>Eukaryota</taxon>
        <taxon>Fungi</taxon>
        <taxon>Dikarya</taxon>
        <taxon>Basidiomycota</taxon>
        <taxon>Agaricomycotina</taxon>
        <taxon>Agaricomycetes</taxon>
        <taxon>Agaricomycetidae</taxon>
        <taxon>Agaricales</taxon>
        <taxon>Marasmiineae</taxon>
        <taxon>Omphalotaceae</taxon>
        <taxon>Gymnopus</taxon>
    </lineage>
</organism>
<dbReference type="SUPFAM" id="SSF103473">
    <property type="entry name" value="MFS general substrate transporter"/>
    <property type="match status" value="1"/>
</dbReference>
<keyword evidence="8" id="KW-1185">Reference proteome</keyword>
<feature type="transmembrane region" description="Helical" evidence="5">
    <location>
        <begin position="337"/>
        <end position="358"/>
    </location>
</feature>
<evidence type="ECO:0000256" key="4">
    <source>
        <dbReference type="ARBA" id="ARBA00023136"/>
    </source>
</evidence>
<dbReference type="OrthoDB" id="2585655at2759"/>
<keyword evidence="2 5" id="KW-0812">Transmembrane</keyword>
<feature type="transmembrane region" description="Helical" evidence="5">
    <location>
        <begin position="448"/>
        <end position="468"/>
    </location>
</feature>
<evidence type="ECO:0000256" key="2">
    <source>
        <dbReference type="ARBA" id="ARBA00022692"/>
    </source>
</evidence>
<dbReference type="InterPro" id="IPR020846">
    <property type="entry name" value="MFS_dom"/>
</dbReference>
<feature type="transmembrane region" description="Helical" evidence="5">
    <location>
        <begin position="98"/>
        <end position="119"/>
    </location>
</feature>
<dbReference type="Proteomes" id="UP000799118">
    <property type="component" value="Unassembled WGS sequence"/>
</dbReference>
<dbReference type="PANTHER" id="PTHR23502:SF2">
    <property type="entry name" value="TRANSPORTER, PUTATIVE (AFU_ORTHOLOGUE AFUA_2G08910)-RELATED"/>
    <property type="match status" value="1"/>
</dbReference>
<dbReference type="InterPro" id="IPR011701">
    <property type="entry name" value="MFS"/>
</dbReference>
<feature type="transmembrane region" description="Helical" evidence="5">
    <location>
        <begin position="379"/>
        <end position="400"/>
    </location>
</feature>
<evidence type="ECO:0000256" key="5">
    <source>
        <dbReference type="SAM" id="Phobius"/>
    </source>
</evidence>
<accession>A0A6A4H0I0</accession>
<gene>
    <name evidence="7" type="ORF">BT96DRAFT_1001036</name>
</gene>
<dbReference type="GO" id="GO:0005886">
    <property type="term" value="C:plasma membrane"/>
    <property type="evidence" value="ECO:0007669"/>
    <property type="project" value="TreeGrafter"/>
</dbReference>
<evidence type="ECO:0000313" key="7">
    <source>
        <dbReference type="EMBL" id="KAE9391739.1"/>
    </source>
</evidence>
<feature type="transmembrane region" description="Helical" evidence="5">
    <location>
        <begin position="184"/>
        <end position="205"/>
    </location>
</feature>
<dbReference type="PROSITE" id="PS50850">
    <property type="entry name" value="MFS"/>
    <property type="match status" value="1"/>
</dbReference>
<feature type="transmembrane region" description="Helical" evidence="5">
    <location>
        <begin position="126"/>
        <end position="146"/>
    </location>
</feature>
<evidence type="ECO:0000313" key="8">
    <source>
        <dbReference type="Proteomes" id="UP000799118"/>
    </source>
</evidence>
<keyword evidence="3 5" id="KW-1133">Transmembrane helix</keyword>
<protein>
    <submittedName>
        <fullName evidence="7">MFS general substrate transporter</fullName>
    </submittedName>
</protein>